<evidence type="ECO:0000256" key="5">
    <source>
        <dbReference type="ARBA" id="ARBA00023136"/>
    </source>
</evidence>
<sequence length="162" mass="17829">MTLEPYLVLFGFIVACTLVALSGALFRPGPWYERMAKPSWTPPNYVFGPVWTVLYVMIAVSGWLVWRAAGFEGAPVAFAIYGVQLALNALWSAIFFGMRRPGLAIVDVAALWLSILATIVAFYPHSQTAALLLLPYLVWVSIASALNVAVWRLNLPSARVRS</sequence>
<feature type="transmembrane region" description="Helical" evidence="6">
    <location>
        <begin position="6"/>
        <end position="26"/>
    </location>
</feature>
<comment type="subcellular location">
    <subcellularLocation>
        <location evidence="1">Membrane</location>
        <topology evidence="1">Multi-pass membrane protein</topology>
    </subcellularLocation>
</comment>
<dbReference type="PANTHER" id="PTHR10057:SF0">
    <property type="entry name" value="TRANSLOCATOR PROTEIN"/>
    <property type="match status" value="1"/>
</dbReference>
<evidence type="ECO:0000256" key="4">
    <source>
        <dbReference type="ARBA" id="ARBA00022989"/>
    </source>
</evidence>
<keyword evidence="4 6" id="KW-1133">Transmembrane helix</keyword>
<dbReference type="GO" id="GO:0033013">
    <property type="term" value="P:tetrapyrrole metabolic process"/>
    <property type="evidence" value="ECO:0007669"/>
    <property type="project" value="UniProtKB-ARBA"/>
</dbReference>
<keyword evidence="8" id="KW-1185">Reference proteome</keyword>
<feature type="transmembrane region" description="Helical" evidence="6">
    <location>
        <begin position="46"/>
        <end position="66"/>
    </location>
</feature>
<comment type="similarity">
    <text evidence="2">Belongs to the TspO/BZRP family.</text>
</comment>
<comment type="caution">
    <text evidence="7">The sequence shown here is derived from an EMBL/GenBank/DDBJ whole genome shotgun (WGS) entry which is preliminary data.</text>
</comment>
<dbReference type="InterPro" id="IPR038330">
    <property type="entry name" value="TspO/MBR-related_sf"/>
</dbReference>
<dbReference type="Proteomes" id="UP001229244">
    <property type="component" value="Unassembled WGS sequence"/>
</dbReference>
<evidence type="ECO:0000256" key="2">
    <source>
        <dbReference type="ARBA" id="ARBA00007524"/>
    </source>
</evidence>
<evidence type="ECO:0000313" key="8">
    <source>
        <dbReference type="Proteomes" id="UP001229244"/>
    </source>
</evidence>
<feature type="transmembrane region" description="Helical" evidence="6">
    <location>
        <begin position="129"/>
        <end position="151"/>
    </location>
</feature>
<evidence type="ECO:0000313" key="7">
    <source>
        <dbReference type="EMBL" id="MDQ0315488.1"/>
    </source>
</evidence>
<dbReference type="FunFam" id="1.20.1260.100:FF:000001">
    <property type="entry name" value="translocator protein 2"/>
    <property type="match status" value="1"/>
</dbReference>
<dbReference type="RefSeq" id="WP_306885318.1">
    <property type="nucleotide sequence ID" value="NZ_JAUSUL010000002.1"/>
</dbReference>
<accession>A0AAE3VNU0</accession>
<proteinExistence type="inferred from homology"/>
<evidence type="ECO:0000256" key="6">
    <source>
        <dbReference type="SAM" id="Phobius"/>
    </source>
</evidence>
<dbReference type="GO" id="GO:0016020">
    <property type="term" value="C:membrane"/>
    <property type="evidence" value="ECO:0007669"/>
    <property type="project" value="UniProtKB-SubCell"/>
</dbReference>
<dbReference type="Gene3D" id="1.20.1260.100">
    <property type="entry name" value="TspO/MBR protein"/>
    <property type="match status" value="1"/>
</dbReference>
<evidence type="ECO:0000256" key="3">
    <source>
        <dbReference type="ARBA" id="ARBA00022692"/>
    </source>
</evidence>
<dbReference type="AlphaFoldDB" id="A0AAE3VNU0"/>
<keyword evidence="3 6" id="KW-0812">Transmembrane</keyword>
<dbReference type="PANTHER" id="PTHR10057">
    <property type="entry name" value="PERIPHERAL-TYPE BENZODIAZEPINE RECEPTOR"/>
    <property type="match status" value="1"/>
</dbReference>
<reference evidence="7" key="1">
    <citation type="submission" date="2023-07" db="EMBL/GenBank/DDBJ databases">
        <title>Genomic Encyclopedia of Type Strains, Phase IV (KMG-IV): sequencing the most valuable type-strain genomes for metagenomic binning, comparative biology and taxonomic classification.</title>
        <authorList>
            <person name="Goeker M."/>
        </authorList>
    </citation>
    <scope>NUCLEOTIDE SEQUENCE</scope>
    <source>
        <strain evidence="7">DSM 21202</strain>
    </source>
</reference>
<name>A0AAE3VNU0_9HYPH</name>
<evidence type="ECO:0000256" key="1">
    <source>
        <dbReference type="ARBA" id="ARBA00004141"/>
    </source>
</evidence>
<keyword evidence="5 6" id="KW-0472">Membrane</keyword>
<feature type="transmembrane region" description="Helical" evidence="6">
    <location>
        <begin position="78"/>
        <end position="96"/>
    </location>
</feature>
<protein>
    <submittedName>
        <fullName evidence="7">Tryptophan-rich sensory protein</fullName>
    </submittedName>
</protein>
<organism evidence="7 8">
    <name type="scientific">Amorphus orientalis</name>
    <dbReference type="NCBI Taxonomy" id="649198"/>
    <lineage>
        <taxon>Bacteria</taxon>
        <taxon>Pseudomonadati</taxon>
        <taxon>Pseudomonadota</taxon>
        <taxon>Alphaproteobacteria</taxon>
        <taxon>Hyphomicrobiales</taxon>
        <taxon>Amorphaceae</taxon>
        <taxon>Amorphus</taxon>
    </lineage>
</organism>
<dbReference type="EMBL" id="JAUSUL010000002">
    <property type="protein sequence ID" value="MDQ0315488.1"/>
    <property type="molecule type" value="Genomic_DNA"/>
</dbReference>
<dbReference type="PIRSF" id="PIRSF005859">
    <property type="entry name" value="PBR"/>
    <property type="match status" value="1"/>
</dbReference>
<gene>
    <name evidence="7" type="ORF">J2S73_001945</name>
</gene>
<dbReference type="Pfam" id="PF03073">
    <property type="entry name" value="TspO_MBR"/>
    <property type="match status" value="1"/>
</dbReference>
<dbReference type="InterPro" id="IPR004307">
    <property type="entry name" value="TspO_MBR"/>
</dbReference>
<dbReference type="CDD" id="cd15904">
    <property type="entry name" value="TSPO_MBR"/>
    <property type="match status" value="1"/>
</dbReference>
<feature type="transmembrane region" description="Helical" evidence="6">
    <location>
        <begin position="103"/>
        <end position="123"/>
    </location>
</feature>